<evidence type="ECO:0000313" key="2">
    <source>
        <dbReference type="EMBL" id="MCF8714376.1"/>
    </source>
</evidence>
<feature type="signal peptide" evidence="1">
    <location>
        <begin position="1"/>
        <end position="19"/>
    </location>
</feature>
<accession>A0ABS9J1S3</accession>
<dbReference type="EMBL" id="JAETXX010000002">
    <property type="protein sequence ID" value="MCF8714376.1"/>
    <property type="molecule type" value="Genomic_DNA"/>
</dbReference>
<organism evidence="2 3">
    <name type="scientific">Joostella atrarenae</name>
    <dbReference type="NCBI Taxonomy" id="679257"/>
    <lineage>
        <taxon>Bacteria</taxon>
        <taxon>Pseudomonadati</taxon>
        <taxon>Bacteroidota</taxon>
        <taxon>Flavobacteriia</taxon>
        <taxon>Flavobacteriales</taxon>
        <taxon>Flavobacteriaceae</taxon>
        <taxon>Joostella</taxon>
    </lineage>
</organism>
<protein>
    <submittedName>
        <fullName evidence="2">Histidine phosphatase family protein</fullName>
    </submittedName>
</protein>
<comment type="caution">
    <text evidence="2">The sequence shown here is derived from an EMBL/GenBank/DDBJ whole genome shotgun (WGS) entry which is preliminary data.</text>
</comment>
<feature type="chain" id="PRO_5046073384" evidence="1">
    <location>
        <begin position="20"/>
        <end position="169"/>
    </location>
</feature>
<evidence type="ECO:0000313" key="3">
    <source>
        <dbReference type="Proteomes" id="UP000829517"/>
    </source>
</evidence>
<dbReference type="InterPro" id="IPR013078">
    <property type="entry name" value="His_Pase_superF_clade-1"/>
</dbReference>
<dbReference type="Pfam" id="PF00300">
    <property type="entry name" value="His_Phos_1"/>
    <property type="match status" value="1"/>
</dbReference>
<dbReference type="RefSeq" id="WP_236958335.1">
    <property type="nucleotide sequence ID" value="NZ_JAETXX010000002.1"/>
</dbReference>
<dbReference type="InterPro" id="IPR029033">
    <property type="entry name" value="His_PPase_superfam"/>
</dbReference>
<evidence type="ECO:0000256" key="1">
    <source>
        <dbReference type="SAM" id="SignalP"/>
    </source>
</evidence>
<keyword evidence="1" id="KW-0732">Signal</keyword>
<name>A0ABS9J1S3_9FLAO</name>
<dbReference type="Proteomes" id="UP000829517">
    <property type="component" value="Unassembled WGS sequence"/>
</dbReference>
<dbReference type="CDD" id="cd07067">
    <property type="entry name" value="HP_PGM_like"/>
    <property type="match status" value="1"/>
</dbReference>
<reference evidence="2 3" key="1">
    <citation type="submission" date="2021-01" db="EMBL/GenBank/DDBJ databases">
        <title>Genome sequencing of Joostella atrarenae M1-2 (= KCTC 23194).</title>
        <authorList>
            <person name="Zakaria M.R."/>
            <person name="Lam M.Q."/>
            <person name="Chong C.S."/>
        </authorList>
    </citation>
    <scope>NUCLEOTIDE SEQUENCE [LARGE SCALE GENOMIC DNA]</scope>
    <source>
        <strain evidence="2 3">M1-2</strain>
    </source>
</reference>
<keyword evidence="3" id="KW-1185">Reference proteome</keyword>
<gene>
    <name evidence="2" type="ORF">JM658_05985</name>
</gene>
<dbReference type="SUPFAM" id="SSF53254">
    <property type="entry name" value="Phosphoglycerate mutase-like"/>
    <property type="match status" value="1"/>
</dbReference>
<proteinExistence type="predicted"/>
<sequence length="169" mass="19413">MRTFLILMMGVLLMNCNTATPEIKDQTTTIYFIRHAEKDRSEPGEKNPSLTEKGLARAKRWSEIFKNITFNAIYSTDYTRTIETASPTAYTNNLDIIKYEPEELNTIEIFKKGYENVLVVGHSNTVPKLVNKLLKEDRYEDIEDNNNGNVYIVTLTNQEVVSVNLLTIK</sequence>
<dbReference type="Gene3D" id="3.40.50.1240">
    <property type="entry name" value="Phosphoglycerate mutase-like"/>
    <property type="match status" value="1"/>
</dbReference>